<gene>
    <name evidence="1" type="ORF">ACFFHM_04570</name>
</gene>
<evidence type="ECO:0000313" key="2">
    <source>
        <dbReference type="Proteomes" id="UP001589838"/>
    </source>
</evidence>
<organism evidence="1 2">
    <name type="scientific">Halalkalibacter kiskunsagensis</name>
    <dbReference type="NCBI Taxonomy" id="1548599"/>
    <lineage>
        <taxon>Bacteria</taxon>
        <taxon>Bacillati</taxon>
        <taxon>Bacillota</taxon>
        <taxon>Bacilli</taxon>
        <taxon>Bacillales</taxon>
        <taxon>Bacillaceae</taxon>
        <taxon>Halalkalibacter</taxon>
    </lineage>
</organism>
<dbReference type="InterPro" id="IPR042070">
    <property type="entry name" value="PucR_C-HTH_sf"/>
</dbReference>
<dbReference type="Gene3D" id="1.10.10.2840">
    <property type="entry name" value="PucR C-terminal helix-turn-helix domain"/>
    <property type="match status" value="1"/>
</dbReference>
<dbReference type="PANTHER" id="PTHR33744">
    <property type="entry name" value="CARBOHYDRATE DIACID REGULATOR"/>
    <property type="match status" value="1"/>
</dbReference>
<sequence>MFTAIQQRADGSIDLAILTGIGRKVNTLEEVKLSYRDAKKCIDYLQTTQAEEMVLSYQQLGIQRLFLKTEVDELKDFVEDALGVIISYDENHETELLQTLRVYLECNQNMV</sequence>
<dbReference type="Proteomes" id="UP001589838">
    <property type="component" value="Unassembled WGS sequence"/>
</dbReference>
<dbReference type="PANTHER" id="PTHR33744:SF1">
    <property type="entry name" value="DNA-BINDING TRANSCRIPTIONAL ACTIVATOR ADER"/>
    <property type="match status" value="1"/>
</dbReference>
<keyword evidence="2" id="KW-1185">Reference proteome</keyword>
<reference evidence="1 2" key="1">
    <citation type="submission" date="2024-09" db="EMBL/GenBank/DDBJ databases">
        <authorList>
            <person name="Sun Q."/>
            <person name="Mori K."/>
        </authorList>
    </citation>
    <scope>NUCLEOTIDE SEQUENCE [LARGE SCALE GENOMIC DNA]</scope>
    <source>
        <strain evidence="1 2">NCAIM B.02610</strain>
    </source>
</reference>
<name>A0ABV6K937_9BACI</name>
<proteinExistence type="predicted"/>
<protein>
    <submittedName>
        <fullName evidence="1">PucR family transcriptional regulator</fullName>
    </submittedName>
</protein>
<dbReference type="InterPro" id="IPR051448">
    <property type="entry name" value="CdaR-like_regulators"/>
</dbReference>
<dbReference type="EMBL" id="JBHLUX010000013">
    <property type="protein sequence ID" value="MFC0469824.1"/>
    <property type="molecule type" value="Genomic_DNA"/>
</dbReference>
<evidence type="ECO:0000313" key="1">
    <source>
        <dbReference type="EMBL" id="MFC0469824.1"/>
    </source>
</evidence>
<dbReference type="RefSeq" id="WP_335962037.1">
    <property type="nucleotide sequence ID" value="NZ_JAXBLX010000023.1"/>
</dbReference>
<accession>A0ABV6K937</accession>
<comment type="caution">
    <text evidence="1">The sequence shown here is derived from an EMBL/GenBank/DDBJ whole genome shotgun (WGS) entry which is preliminary data.</text>
</comment>